<feature type="transmembrane region" description="Helical" evidence="5">
    <location>
        <begin position="73"/>
        <end position="95"/>
    </location>
</feature>
<keyword evidence="3 5" id="KW-1133">Transmembrane helix</keyword>
<dbReference type="InterPro" id="IPR035952">
    <property type="entry name" value="Rhomboid-like_sf"/>
</dbReference>
<evidence type="ECO:0000313" key="7">
    <source>
        <dbReference type="EMBL" id="KGO28197.1"/>
    </source>
</evidence>
<feature type="transmembrane region" description="Helical" evidence="5">
    <location>
        <begin position="21"/>
        <end position="38"/>
    </location>
</feature>
<comment type="caution">
    <text evidence="7">The sequence shown here is derived from an EMBL/GenBank/DDBJ whole genome shotgun (WGS) entry which is preliminary data.</text>
</comment>
<evidence type="ECO:0000313" key="8">
    <source>
        <dbReference type="Proteomes" id="UP000030023"/>
    </source>
</evidence>
<gene>
    <name evidence="7" type="ORF">Q757_07255</name>
</gene>
<evidence type="ECO:0000256" key="3">
    <source>
        <dbReference type="ARBA" id="ARBA00022989"/>
    </source>
</evidence>
<comment type="subcellular location">
    <subcellularLocation>
        <location evidence="1">Membrane</location>
        <topology evidence="1">Multi-pass membrane protein</topology>
    </subcellularLocation>
</comment>
<accession>A0ABR4XPY9</accession>
<feature type="transmembrane region" description="Helical" evidence="5">
    <location>
        <begin position="44"/>
        <end position="61"/>
    </location>
</feature>
<dbReference type="InterPro" id="IPR022764">
    <property type="entry name" value="Peptidase_S54_rhomboid_dom"/>
</dbReference>
<dbReference type="SUPFAM" id="SSF144091">
    <property type="entry name" value="Rhomboid-like"/>
    <property type="match status" value="1"/>
</dbReference>
<evidence type="ECO:0000259" key="6">
    <source>
        <dbReference type="Pfam" id="PF01694"/>
    </source>
</evidence>
<dbReference type="Gene3D" id="1.20.1540.10">
    <property type="entry name" value="Rhomboid-like"/>
    <property type="match status" value="1"/>
</dbReference>
<name>A0ABR4XPY9_9LACO</name>
<organism evidence="7 8">
    <name type="scientific">Oenococcus alcoholitolerans</name>
    <dbReference type="NCBI Taxonomy" id="931074"/>
    <lineage>
        <taxon>Bacteria</taxon>
        <taxon>Bacillati</taxon>
        <taxon>Bacillota</taxon>
        <taxon>Bacilli</taxon>
        <taxon>Lactobacillales</taxon>
        <taxon>Lactobacillaceae</taxon>
        <taxon>Oenococcus</taxon>
    </lineage>
</organism>
<dbReference type="Proteomes" id="UP000030023">
    <property type="component" value="Unassembled WGS sequence"/>
</dbReference>
<sequence length="96" mass="10663">TFGAMISVAWYNRNNYIFRRQLFIFVALAVFNLVGNLGDPSVDIWAHIGGLISGALSSLIIDFPSTQYGKIKIVVKVIAILIMIIPLYIVIHQVIS</sequence>
<feature type="domain" description="Peptidase S54 rhomboid" evidence="6">
    <location>
        <begin position="2"/>
        <end position="60"/>
    </location>
</feature>
<keyword evidence="4 5" id="KW-0472">Membrane</keyword>
<reference evidence="7 8" key="1">
    <citation type="journal article" date="2014" name="Antonie Van Leeuwenhoek">
        <title>Oenococcus alcoholitolerans sp. nov., a lactic acid bacteria isolated from cachaca and ethanol fermentation processes.</title>
        <authorList>
            <person name="Badotti F."/>
            <person name="Moreira A.P."/>
            <person name="Tonon L.A."/>
            <person name="de Lucena B.T."/>
            <person name="Gomes Fde C."/>
            <person name="Kruger R."/>
            <person name="Thompson C.C."/>
            <person name="de Morais M.A.Jr."/>
            <person name="Rosa C.A."/>
            <person name="Thompson F.L."/>
        </authorList>
    </citation>
    <scope>NUCLEOTIDE SEQUENCE [LARGE SCALE GENOMIC DNA]</scope>
    <source>
        <strain evidence="7 8">UFRJ-M7.2.18</strain>
    </source>
</reference>
<dbReference type="EMBL" id="AXCV01000366">
    <property type="protein sequence ID" value="KGO28197.1"/>
    <property type="molecule type" value="Genomic_DNA"/>
</dbReference>
<evidence type="ECO:0000256" key="1">
    <source>
        <dbReference type="ARBA" id="ARBA00004141"/>
    </source>
</evidence>
<keyword evidence="2 5" id="KW-0812">Transmembrane</keyword>
<proteinExistence type="predicted"/>
<keyword evidence="8" id="KW-1185">Reference proteome</keyword>
<protein>
    <recommendedName>
        <fullName evidence="6">Peptidase S54 rhomboid domain-containing protein</fullName>
    </recommendedName>
</protein>
<feature type="non-terminal residue" evidence="7">
    <location>
        <position position="1"/>
    </location>
</feature>
<evidence type="ECO:0000256" key="5">
    <source>
        <dbReference type="SAM" id="Phobius"/>
    </source>
</evidence>
<dbReference type="Pfam" id="PF01694">
    <property type="entry name" value="Rhomboid"/>
    <property type="match status" value="1"/>
</dbReference>
<evidence type="ECO:0000256" key="4">
    <source>
        <dbReference type="ARBA" id="ARBA00023136"/>
    </source>
</evidence>
<evidence type="ECO:0000256" key="2">
    <source>
        <dbReference type="ARBA" id="ARBA00022692"/>
    </source>
</evidence>